<organism evidence="2 3">
    <name type="scientific">Enhygromyxa salina</name>
    <dbReference type="NCBI Taxonomy" id="215803"/>
    <lineage>
        <taxon>Bacteria</taxon>
        <taxon>Pseudomonadati</taxon>
        <taxon>Myxococcota</taxon>
        <taxon>Polyangia</taxon>
        <taxon>Nannocystales</taxon>
        <taxon>Nannocystaceae</taxon>
        <taxon>Enhygromyxa</taxon>
    </lineage>
</organism>
<comment type="caution">
    <text evidence="2">The sequence shown here is derived from an EMBL/GenBank/DDBJ whole genome shotgun (WGS) entry which is preliminary data.</text>
</comment>
<sequence length="245" mass="27397">MVDAALIGRFREINPQVLASEIEFDRAADVSWVWLRKLLEGWRDVLSHPGLNALPPALQATVDLPALRVRAKQARSLHERLFGADGTAWVMSSFIEQSQTMATILGMIEADGLRKDLEAVVGPALPLLLTTMQVHYEDMVAERMSRENRPGDDFRELRTQLRWRIDHYKGAVESLADPDEPESYDIVNRALRSLVLINQRMSAGGTSEEIDESLDGDFVELDLSDPDEPDEPPQLSEEAPAPVEA</sequence>
<proteinExistence type="predicted"/>
<name>A0A0C2CYS2_9BACT</name>
<dbReference type="EMBL" id="JMCC02000066">
    <property type="protein sequence ID" value="KIG14770.1"/>
    <property type="molecule type" value="Genomic_DNA"/>
</dbReference>
<feature type="region of interest" description="Disordered" evidence="1">
    <location>
        <begin position="203"/>
        <end position="245"/>
    </location>
</feature>
<protein>
    <submittedName>
        <fullName evidence="2">Uncharacterized protein</fullName>
    </submittedName>
</protein>
<dbReference type="Proteomes" id="UP000031599">
    <property type="component" value="Unassembled WGS sequence"/>
</dbReference>
<evidence type="ECO:0000313" key="3">
    <source>
        <dbReference type="Proteomes" id="UP000031599"/>
    </source>
</evidence>
<dbReference type="AlphaFoldDB" id="A0A0C2CYS2"/>
<feature type="compositionally biased region" description="Acidic residues" evidence="1">
    <location>
        <begin position="208"/>
        <end position="231"/>
    </location>
</feature>
<evidence type="ECO:0000313" key="2">
    <source>
        <dbReference type="EMBL" id="KIG14770.1"/>
    </source>
</evidence>
<accession>A0A0C2CYS2</accession>
<reference evidence="2 3" key="1">
    <citation type="submission" date="2014-12" db="EMBL/GenBank/DDBJ databases">
        <title>Genome assembly of Enhygromyxa salina DSM 15201.</title>
        <authorList>
            <person name="Sharma G."/>
            <person name="Subramanian S."/>
        </authorList>
    </citation>
    <scope>NUCLEOTIDE SEQUENCE [LARGE SCALE GENOMIC DNA]</scope>
    <source>
        <strain evidence="2 3">DSM 15201</strain>
    </source>
</reference>
<evidence type="ECO:0000256" key="1">
    <source>
        <dbReference type="SAM" id="MobiDB-lite"/>
    </source>
</evidence>
<gene>
    <name evidence="2" type="ORF">DB30_06356</name>
</gene>